<reference evidence="2" key="1">
    <citation type="submission" date="2013-03" db="EMBL/GenBank/DDBJ databases">
        <title>The Genome Sequence of Anopheles christyi ACHKN1017.</title>
        <authorList>
            <consortium name="The Broad Institute Genomics Platform"/>
            <person name="Neafsey D.E."/>
            <person name="Besansky N."/>
            <person name="Walker B."/>
            <person name="Young S.K."/>
            <person name="Zeng Q."/>
            <person name="Gargeya S."/>
            <person name="Fitzgerald M."/>
            <person name="Haas B."/>
            <person name="Abouelleil A."/>
            <person name="Allen A.W."/>
            <person name="Alvarado L."/>
            <person name="Arachchi H.M."/>
            <person name="Berlin A.M."/>
            <person name="Chapman S.B."/>
            <person name="Gainer-Dewar J."/>
            <person name="Goldberg J."/>
            <person name="Griggs A."/>
            <person name="Gujja S."/>
            <person name="Hansen M."/>
            <person name="Howarth C."/>
            <person name="Imamovic A."/>
            <person name="Ireland A."/>
            <person name="Larimer J."/>
            <person name="McCowan C."/>
            <person name="Murphy C."/>
            <person name="Pearson M."/>
            <person name="Poon T.W."/>
            <person name="Priest M."/>
            <person name="Roberts A."/>
            <person name="Saif S."/>
            <person name="Shea T."/>
            <person name="Sisk P."/>
            <person name="Sykes S."/>
            <person name="Wortman J."/>
            <person name="Nusbaum C."/>
            <person name="Birren B."/>
        </authorList>
    </citation>
    <scope>NUCLEOTIDE SEQUENCE [LARGE SCALE GENOMIC DNA]</scope>
    <source>
        <strain evidence="2">ACHKN1017</strain>
    </source>
</reference>
<evidence type="ECO:0000313" key="1">
    <source>
        <dbReference type="EnsemblMetazoa" id="ACHR005708-PA"/>
    </source>
</evidence>
<dbReference type="VEuPathDB" id="VectorBase:ACHR005708"/>
<organism evidence="1 2">
    <name type="scientific">Anopheles christyi</name>
    <dbReference type="NCBI Taxonomy" id="43041"/>
    <lineage>
        <taxon>Eukaryota</taxon>
        <taxon>Metazoa</taxon>
        <taxon>Ecdysozoa</taxon>
        <taxon>Arthropoda</taxon>
        <taxon>Hexapoda</taxon>
        <taxon>Insecta</taxon>
        <taxon>Pterygota</taxon>
        <taxon>Neoptera</taxon>
        <taxon>Endopterygota</taxon>
        <taxon>Diptera</taxon>
        <taxon>Nematocera</taxon>
        <taxon>Culicoidea</taxon>
        <taxon>Culicidae</taxon>
        <taxon>Anophelinae</taxon>
        <taxon>Anopheles</taxon>
    </lineage>
</organism>
<keyword evidence="2" id="KW-1185">Reference proteome</keyword>
<sequence>MGWGVHFWLRSACASAHHRV</sequence>
<dbReference type="Proteomes" id="UP000075881">
    <property type="component" value="Unassembled WGS sequence"/>
</dbReference>
<dbReference type="EnsemblMetazoa" id="ACHR005708-RA">
    <property type="protein sequence ID" value="ACHR005708-PA"/>
    <property type="gene ID" value="ACHR005708"/>
</dbReference>
<dbReference type="AlphaFoldDB" id="A0A182K4M3"/>
<protein>
    <submittedName>
        <fullName evidence="1">Uncharacterized protein</fullName>
    </submittedName>
</protein>
<accession>A0A182K4M3</accession>
<evidence type="ECO:0000313" key="2">
    <source>
        <dbReference type="Proteomes" id="UP000075881"/>
    </source>
</evidence>
<name>A0A182K4M3_9DIPT</name>
<proteinExistence type="predicted"/>
<reference evidence="1" key="2">
    <citation type="submission" date="2020-05" db="UniProtKB">
        <authorList>
            <consortium name="EnsemblMetazoa"/>
        </authorList>
    </citation>
    <scope>IDENTIFICATION</scope>
    <source>
        <strain evidence="1">ACHKN1017</strain>
    </source>
</reference>